<dbReference type="AlphaFoldDB" id="A0A0A7V1G0"/>
<accession>A0A0A7V1G0</accession>
<dbReference type="KEGG" id="nbv:T478_1313"/>
<organism evidence="1 2">
    <name type="scientific">Candidatus Nitrosopelagicus brevis</name>
    <dbReference type="NCBI Taxonomy" id="1410606"/>
    <lineage>
        <taxon>Archaea</taxon>
        <taxon>Nitrososphaerota</taxon>
    </lineage>
</organism>
<proteinExistence type="predicted"/>
<dbReference type="GeneID" id="31879585"/>
<dbReference type="OrthoDB" id="9023at2157"/>
<sequence length="58" mass="7023">MTFELACRDYGYDCDFVARGEDSEYVMREFGKHVDEEHGLWYSDESLKQIFQNKYNKK</sequence>
<gene>
    <name evidence="1" type="ORF">T478_1313</name>
</gene>
<protein>
    <submittedName>
        <fullName evidence="1">PF06348 family protein</fullName>
    </submittedName>
</protein>
<name>A0A0A7V1G0_9ARCH</name>
<evidence type="ECO:0000313" key="1">
    <source>
        <dbReference type="EMBL" id="AJA92688.1"/>
    </source>
</evidence>
<dbReference type="HOGENOM" id="CLU_198695_0_0_2"/>
<dbReference type="RefSeq" id="WP_082008745.1">
    <property type="nucleotide sequence ID" value="NZ_CP007026.1"/>
</dbReference>
<dbReference type="Proteomes" id="UP000030944">
    <property type="component" value="Chromosome"/>
</dbReference>
<evidence type="ECO:0000313" key="2">
    <source>
        <dbReference type="Proteomes" id="UP000030944"/>
    </source>
</evidence>
<dbReference type="Pfam" id="PF06348">
    <property type="entry name" value="DUF1059"/>
    <property type="match status" value="1"/>
</dbReference>
<dbReference type="EMBL" id="CP007026">
    <property type="protein sequence ID" value="AJA92688.1"/>
    <property type="molecule type" value="Genomic_DNA"/>
</dbReference>
<dbReference type="InterPro" id="IPR009409">
    <property type="entry name" value="DUF1059"/>
</dbReference>
<dbReference type="STRING" id="1410606.T478_1313"/>
<reference evidence="1 2" key="1">
    <citation type="journal article" date="2015" name="Proc. Natl. Acad. Sci. U.S.A.">
        <title>Genomic and proteomic characterization of "Candidatus Nitrosopelagicus brevis": An ammonia-oxidizing archaeon from the open ocean.</title>
        <authorList>
            <person name="Santoro A.E."/>
            <person name="Dupont C.L."/>
            <person name="Richter R.A."/>
            <person name="Craig M.T."/>
            <person name="Carini P."/>
            <person name="McIlvin M.R."/>
            <person name="Yang Y."/>
            <person name="Orsi W.D."/>
            <person name="Moran D.M."/>
            <person name="Saito M.A."/>
        </authorList>
    </citation>
    <scope>NUCLEOTIDE SEQUENCE [LARGE SCALE GENOMIC DNA]</scope>
    <source>
        <strain evidence="2">V2</strain>
    </source>
</reference>